<dbReference type="RefSeq" id="WP_008297870.1">
    <property type="nucleotide sequence ID" value="NZ_AEXL02000051.1"/>
</dbReference>
<dbReference type="InterPro" id="IPR045087">
    <property type="entry name" value="Cu-oxidase_fam"/>
</dbReference>
<dbReference type="PANTHER" id="PTHR11709">
    <property type="entry name" value="MULTI-COPPER OXIDASE"/>
    <property type="match status" value="1"/>
</dbReference>
<dbReference type="OrthoDB" id="10163at2157"/>
<sequence length="349" mass="38482">MQKKYGLVGVPILLAFFIVASGGIQLLPNLNTETQSISVNQPETVPEIIQPQTAEAEEQPVREYTLIIEQTDIQVSPNAVWHAWTYNGTIPAPTLRATQGELLKIRVINNHDIAHSLHAHMTDYDMKHDGSPVNAITGIGAGSIIQPGGEWTYEYNLDTWGTTFFHDHTSSEGHGIKDHILQGLYGAIIVERDPPKTYIDRDIVIVMSEMGYDVEKTSPGPTPYFIMNGMGMPGGEHALKEIFEEQGFDGVAAQFNSTMPVFKAKVGETVQFHVINLGDQIHSFHLHGLKMTSSAVQRGTNIQGTTIPLIQGTLETFIVHPDKPAIWLYHCHVVSHADAGMIGLFIVEE</sequence>
<evidence type="ECO:0000313" key="5">
    <source>
        <dbReference type="EMBL" id="EIJ66536.1"/>
    </source>
</evidence>
<dbReference type="Pfam" id="PF07732">
    <property type="entry name" value="Cu-oxidase_3"/>
    <property type="match status" value="1"/>
</dbReference>
<dbReference type="PATRIC" id="fig|859350.6.peg.456"/>
<dbReference type="AlphaFoldDB" id="I3D493"/>
<evidence type="ECO:0000256" key="2">
    <source>
        <dbReference type="ARBA" id="ARBA00023002"/>
    </source>
</evidence>
<evidence type="ECO:0000259" key="4">
    <source>
        <dbReference type="Pfam" id="PF07732"/>
    </source>
</evidence>
<feature type="domain" description="Plastocyanin-like" evidence="4">
    <location>
        <begin position="73"/>
        <end position="193"/>
    </location>
</feature>
<reference evidence="5 6" key="1">
    <citation type="journal article" date="2012" name="J. Bacteriol.">
        <title>Genome sequence of "Candidatus Nitrosopumilus salaria" BD31, an ammonia-oxidizing archaeon from the San Francisco Bay estuary.</title>
        <authorList>
            <person name="Mosier A.C."/>
            <person name="Allen E.E."/>
            <person name="Kim M."/>
            <person name="Ferriera S."/>
            <person name="Francis C.A."/>
        </authorList>
    </citation>
    <scope>NUCLEOTIDE SEQUENCE [LARGE SCALE GENOMIC DNA]</scope>
    <source>
        <strain evidence="5 6">BD31</strain>
    </source>
</reference>
<comment type="caution">
    <text evidence="5">The sequence shown here is derived from an EMBL/GenBank/DDBJ whole genome shotgun (WGS) entry which is preliminary data.</text>
</comment>
<evidence type="ECO:0000259" key="3">
    <source>
        <dbReference type="Pfam" id="PF07731"/>
    </source>
</evidence>
<evidence type="ECO:0000313" key="6">
    <source>
        <dbReference type="Proteomes" id="UP000003423"/>
    </source>
</evidence>
<protein>
    <submittedName>
        <fullName evidence="5">Multicopper oxidase</fullName>
    </submittedName>
</protein>
<dbReference type="InterPro" id="IPR011707">
    <property type="entry name" value="Cu-oxidase-like_N"/>
</dbReference>
<dbReference type="SUPFAM" id="SSF49503">
    <property type="entry name" value="Cupredoxins"/>
    <property type="match status" value="2"/>
</dbReference>
<evidence type="ECO:0000256" key="1">
    <source>
        <dbReference type="ARBA" id="ARBA00022723"/>
    </source>
</evidence>
<dbReference type="GO" id="GO:0005507">
    <property type="term" value="F:copper ion binding"/>
    <property type="evidence" value="ECO:0007669"/>
    <property type="project" value="InterPro"/>
</dbReference>
<keyword evidence="1" id="KW-0479">Metal-binding</keyword>
<organism evidence="5 6">
    <name type="scientific">Candidatus Nitrosopumilus salarius BD31</name>
    <dbReference type="NCBI Taxonomy" id="859350"/>
    <lineage>
        <taxon>Archaea</taxon>
        <taxon>Nitrososphaerota</taxon>
        <taxon>Nitrososphaeria</taxon>
        <taxon>Nitrosopumilales</taxon>
        <taxon>Nitrosopumilaceae</taxon>
        <taxon>Nitrosopumilus</taxon>
    </lineage>
</organism>
<dbReference type="GO" id="GO:0016491">
    <property type="term" value="F:oxidoreductase activity"/>
    <property type="evidence" value="ECO:0007669"/>
    <property type="project" value="UniProtKB-KW"/>
</dbReference>
<name>I3D493_9ARCH</name>
<dbReference type="EMBL" id="AEXL02000051">
    <property type="protein sequence ID" value="EIJ66536.1"/>
    <property type="molecule type" value="Genomic_DNA"/>
</dbReference>
<keyword evidence="6" id="KW-1185">Reference proteome</keyword>
<dbReference type="PROSITE" id="PS00080">
    <property type="entry name" value="MULTICOPPER_OXIDASE2"/>
    <property type="match status" value="1"/>
</dbReference>
<dbReference type="InterPro" id="IPR008972">
    <property type="entry name" value="Cupredoxin"/>
</dbReference>
<accession>I3D493</accession>
<dbReference type="Proteomes" id="UP000003423">
    <property type="component" value="Unassembled WGS sequence"/>
</dbReference>
<proteinExistence type="predicted"/>
<keyword evidence="2" id="KW-0560">Oxidoreductase</keyword>
<dbReference type="Pfam" id="PF07731">
    <property type="entry name" value="Cu-oxidase_2"/>
    <property type="match status" value="1"/>
</dbReference>
<dbReference type="InterPro" id="IPR011706">
    <property type="entry name" value="Cu-oxidase_C"/>
</dbReference>
<dbReference type="InterPro" id="IPR002355">
    <property type="entry name" value="Cu_oxidase_Cu_BS"/>
</dbReference>
<dbReference type="Gene3D" id="2.60.40.420">
    <property type="entry name" value="Cupredoxins - blue copper proteins"/>
    <property type="match status" value="1"/>
</dbReference>
<gene>
    <name evidence="5" type="ORF">BD31_I1279</name>
</gene>
<feature type="domain" description="Plastocyanin-like" evidence="3">
    <location>
        <begin position="253"/>
        <end position="348"/>
    </location>
</feature>